<dbReference type="PANTHER" id="PTHR42788:SF13">
    <property type="entry name" value="ALIPHATIC SULFONATES IMPORT ATP-BINDING PROTEIN SSUB"/>
    <property type="match status" value="1"/>
</dbReference>
<evidence type="ECO:0000256" key="2">
    <source>
        <dbReference type="ARBA" id="ARBA00022741"/>
    </source>
</evidence>
<dbReference type="SMART" id="SM00382">
    <property type="entry name" value="AAA"/>
    <property type="match status" value="1"/>
</dbReference>
<dbReference type="Gene3D" id="3.40.50.300">
    <property type="entry name" value="P-loop containing nucleotide triphosphate hydrolases"/>
    <property type="match status" value="1"/>
</dbReference>
<evidence type="ECO:0000256" key="3">
    <source>
        <dbReference type="ARBA" id="ARBA00022840"/>
    </source>
</evidence>
<dbReference type="InterPro" id="IPR027417">
    <property type="entry name" value="P-loop_NTPase"/>
</dbReference>
<gene>
    <name evidence="5" type="ORF">F8O04_12315</name>
</gene>
<dbReference type="RefSeq" id="WP_158029694.1">
    <property type="nucleotide sequence ID" value="NZ_BMHG01000001.1"/>
</dbReference>
<dbReference type="GO" id="GO:0016887">
    <property type="term" value="F:ATP hydrolysis activity"/>
    <property type="evidence" value="ECO:0007669"/>
    <property type="project" value="InterPro"/>
</dbReference>
<accession>A0A6H9WP37</accession>
<dbReference type="Proteomes" id="UP000431744">
    <property type="component" value="Unassembled WGS sequence"/>
</dbReference>
<dbReference type="Pfam" id="PF00005">
    <property type="entry name" value="ABC_tran"/>
    <property type="match status" value="1"/>
</dbReference>
<proteinExistence type="predicted"/>
<name>A0A6H9WP37_9MICO</name>
<comment type="caution">
    <text evidence="5">The sequence shown here is derived from an EMBL/GenBank/DDBJ whole genome shotgun (WGS) entry which is preliminary data.</text>
</comment>
<organism evidence="5 6">
    <name type="scientific">Pseudoclavibacter endophyticus</name>
    <dbReference type="NCBI Taxonomy" id="1778590"/>
    <lineage>
        <taxon>Bacteria</taxon>
        <taxon>Bacillati</taxon>
        <taxon>Actinomycetota</taxon>
        <taxon>Actinomycetes</taxon>
        <taxon>Micrococcales</taxon>
        <taxon>Microbacteriaceae</taxon>
        <taxon>Pseudoclavibacter</taxon>
    </lineage>
</organism>
<dbReference type="PROSITE" id="PS00211">
    <property type="entry name" value="ABC_TRANSPORTER_1"/>
    <property type="match status" value="1"/>
</dbReference>
<keyword evidence="6" id="KW-1185">Reference proteome</keyword>
<dbReference type="SUPFAM" id="SSF52540">
    <property type="entry name" value="P-loop containing nucleoside triphosphate hydrolases"/>
    <property type="match status" value="1"/>
</dbReference>
<feature type="domain" description="ABC transporter" evidence="4">
    <location>
        <begin position="12"/>
        <end position="244"/>
    </location>
</feature>
<protein>
    <submittedName>
        <fullName evidence="5">ABC transporter ATP-binding protein</fullName>
    </submittedName>
</protein>
<evidence type="ECO:0000313" key="6">
    <source>
        <dbReference type="Proteomes" id="UP000431744"/>
    </source>
</evidence>
<dbReference type="InterPro" id="IPR003593">
    <property type="entry name" value="AAA+_ATPase"/>
</dbReference>
<keyword evidence="1" id="KW-0813">Transport</keyword>
<dbReference type="OrthoDB" id="8773773at2"/>
<keyword evidence="3 5" id="KW-0067">ATP-binding</keyword>
<dbReference type="InterPro" id="IPR050166">
    <property type="entry name" value="ABC_transporter_ATP-bind"/>
</dbReference>
<dbReference type="GO" id="GO:0005524">
    <property type="term" value="F:ATP binding"/>
    <property type="evidence" value="ECO:0007669"/>
    <property type="project" value="UniProtKB-KW"/>
</dbReference>
<reference evidence="5 6" key="1">
    <citation type="submission" date="2019-09" db="EMBL/GenBank/DDBJ databases">
        <title>Phylogeny of genus Pseudoclavibacter and closely related genus.</title>
        <authorList>
            <person name="Li Y."/>
        </authorList>
    </citation>
    <scope>NUCLEOTIDE SEQUENCE [LARGE SCALE GENOMIC DNA]</scope>
    <source>
        <strain evidence="5 6">EGI 60007</strain>
    </source>
</reference>
<dbReference type="InterPro" id="IPR003439">
    <property type="entry name" value="ABC_transporter-like_ATP-bd"/>
</dbReference>
<evidence type="ECO:0000313" key="5">
    <source>
        <dbReference type="EMBL" id="KAB1647801.1"/>
    </source>
</evidence>
<dbReference type="InterPro" id="IPR017871">
    <property type="entry name" value="ABC_transporter-like_CS"/>
</dbReference>
<keyword evidence="2" id="KW-0547">Nucleotide-binding</keyword>
<evidence type="ECO:0000256" key="1">
    <source>
        <dbReference type="ARBA" id="ARBA00022448"/>
    </source>
</evidence>
<dbReference type="CDD" id="cd03293">
    <property type="entry name" value="ABC_NrtD_SsuB_transporters"/>
    <property type="match status" value="1"/>
</dbReference>
<sequence>MTTTETPSTDLLTIEGLGHTYGGATPFTAVGHLDFTVPQGAFVSIVGPSGCGKTTMLRCISGLMRPTQGTVALEGAPVTGVPRDLALVFQDYSRSLFPWRTVSGNISFVLDKNTLSSEERKERIAEVLNAVGLDGAGGKYPWQLSGGMQQRVAIARALAYRPKILLMDEPFASVDAQTRAELEDLMLRVRDQFGMTILFVTHDIDESVYLADQVLVLSKSPSTIVAKIDIDLPRPRDQVSTRELEQFVHLRSDIARMIREQSQLKKAA</sequence>
<dbReference type="PANTHER" id="PTHR42788">
    <property type="entry name" value="TAURINE IMPORT ATP-BINDING PROTEIN-RELATED"/>
    <property type="match status" value="1"/>
</dbReference>
<dbReference type="PROSITE" id="PS50893">
    <property type="entry name" value="ABC_TRANSPORTER_2"/>
    <property type="match status" value="1"/>
</dbReference>
<dbReference type="EMBL" id="WBJY01000003">
    <property type="protein sequence ID" value="KAB1647801.1"/>
    <property type="molecule type" value="Genomic_DNA"/>
</dbReference>
<evidence type="ECO:0000259" key="4">
    <source>
        <dbReference type="PROSITE" id="PS50893"/>
    </source>
</evidence>
<dbReference type="AlphaFoldDB" id="A0A6H9WP37"/>